<comment type="caution">
    <text evidence="4">The sequence shown here is derived from an EMBL/GenBank/DDBJ whole genome shotgun (WGS) entry which is preliminary data.</text>
</comment>
<dbReference type="Pfam" id="PF02661">
    <property type="entry name" value="Fic"/>
    <property type="match status" value="1"/>
</dbReference>
<evidence type="ECO:0000313" key="4">
    <source>
        <dbReference type="EMBL" id="MBC3398121.1"/>
    </source>
</evidence>
<dbReference type="EMBL" id="JABWQX020000003">
    <property type="protein sequence ID" value="MBV4554096.1"/>
    <property type="molecule type" value="Genomic_DNA"/>
</dbReference>
<dbReference type="PANTHER" id="PTHR13504:SF38">
    <property type="entry name" value="FIDO DOMAIN-CONTAINING PROTEIN"/>
    <property type="match status" value="1"/>
</dbReference>
<dbReference type="InterPro" id="IPR036597">
    <property type="entry name" value="Fido-like_dom_sf"/>
</dbReference>
<keyword evidence="2" id="KW-0067">ATP-binding</keyword>
<keyword evidence="6" id="KW-1185">Reference proteome</keyword>
<keyword evidence="2" id="KW-0547">Nucleotide-binding</keyword>
<reference evidence="4" key="2">
    <citation type="submission" date="2020-07" db="EMBL/GenBank/DDBJ databases">
        <authorList>
            <person name="Lood C."/>
            <person name="Girard L."/>
        </authorList>
    </citation>
    <scope>NUCLEOTIDE SEQUENCE</scope>
    <source>
        <strain evidence="4">SWRI102</strain>
    </source>
</reference>
<feature type="binding site" evidence="2">
    <location>
        <begin position="319"/>
        <end position="326"/>
    </location>
    <ligand>
        <name>ATP</name>
        <dbReference type="ChEBI" id="CHEBI:30616"/>
    </ligand>
</feature>
<protein>
    <submittedName>
        <fullName evidence="4">Fic family protein</fullName>
    </submittedName>
</protein>
<evidence type="ECO:0000256" key="1">
    <source>
        <dbReference type="PIRSR" id="PIRSR640198-1"/>
    </source>
</evidence>
<evidence type="ECO:0000313" key="5">
    <source>
        <dbReference type="EMBL" id="MBV4554096.1"/>
    </source>
</evidence>
<dbReference type="Gene3D" id="1.10.3290.10">
    <property type="entry name" value="Fido-like domain"/>
    <property type="match status" value="1"/>
</dbReference>
<evidence type="ECO:0000313" key="6">
    <source>
        <dbReference type="Proteomes" id="UP000659438"/>
    </source>
</evidence>
<dbReference type="SUPFAM" id="SSF140931">
    <property type="entry name" value="Fic-like"/>
    <property type="match status" value="1"/>
</dbReference>
<reference evidence="4 6" key="1">
    <citation type="journal article" date="2020" name="Microorganisms">
        <title>Reliable Identification of Environmental Pseudomonas Isolates Using the rpoD Gene.</title>
        <authorList>
            <consortium name="The Broad Institute Genome Sequencing Platform"/>
            <person name="Girard L."/>
            <person name="Lood C."/>
            <person name="Rokni-Zadeh H."/>
            <person name="van Noort V."/>
            <person name="Lavigne R."/>
            <person name="De Mot R."/>
        </authorList>
    </citation>
    <scope>NUCLEOTIDE SEQUENCE</scope>
    <source>
        <strain evidence="4 6">SWRI102</strain>
    </source>
</reference>
<gene>
    <name evidence="5" type="ORF">HU742_023415</name>
    <name evidence="4" type="ORF">HU742_23155</name>
</gene>
<dbReference type="RefSeq" id="WP_186644877.1">
    <property type="nucleotide sequence ID" value="NZ_JABWQX020000003.1"/>
</dbReference>
<dbReference type="InterPro" id="IPR003812">
    <property type="entry name" value="Fido"/>
</dbReference>
<reference evidence="5" key="3">
    <citation type="submission" date="2021-06" db="EMBL/GenBank/DDBJ databases">
        <title>Updating the genus Pseudomonas: Description of 43 new species and partition of the Pseudomonas putida group.</title>
        <authorList>
            <person name="Girard L."/>
            <person name="Lood C."/>
            <person name="Vandamme P."/>
            <person name="Rokni-Zadeh H."/>
            <person name="Van Noort V."/>
            <person name="Hofte M."/>
            <person name="Lavigne R."/>
            <person name="De Mot R."/>
        </authorList>
    </citation>
    <scope>NUCLEOTIDE SEQUENCE</scope>
    <source>
        <strain evidence="5">SWRI102</strain>
    </source>
</reference>
<dbReference type="EMBL" id="JABWQX010000013">
    <property type="protein sequence ID" value="MBC3398121.1"/>
    <property type="molecule type" value="Genomic_DNA"/>
</dbReference>
<feature type="domain" description="Fido" evidence="3">
    <location>
        <begin position="230"/>
        <end position="380"/>
    </location>
</feature>
<name>A0A923FSS2_9PSED</name>
<proteinExistence type="predicted"/>
<accession>A0A923FSS2</accession>
<evidence type="ECO:0000256" key="2">
    <source>
        <dbReference type="PIRSR" id="PIRSR640198-2"/>
    </source>
</evidence>
<dbReference type="PROSITE" id="PS51459">
    <property type="entry name" value="FIDO"/>
    <property type="match status" value="1"/>
</dbReference>
<sequence length="493" mass="56120">MNFVGYAWLRESLKLSVFPLRRPAKVQPVTRIKRIGETLAIPPNTAPLPDDLLGHLLFALKHEGINLAILAQTLPQIPAAALEAELQKAPNGIYIRKACFLREAFTGEDLRQHMPVRGTFVPLFDPQLYVTMPGERNSRWRVEFNGIGTLAYCATVERTPEIVALLEHDILARAQKFIQSLPSEMMDRTINWAYLHETKDSFAIEKESPSEDKARKFIQLLRQAHEGIPLSEDYLVHLQNATISNPFDMAAAFRHSQNHLAGPLQGAAGVTYIPPGPDLCRELMEQLMELGNDAPARIDPLVAAGIISFGFVFIHPFMDGNGRLSRFLIHHTLCRADALENGLLLPVSVAMKREERQYLQTLEQFSRPAREFWDVRWIDHGRFTFEFTGDSTIYRFWDATPGVRFTLEMAKRAIEVELREETVFLENYDRIVHAVNAAYDVRGSDLANLIMMCLTNNGTVSNNRRKQYQYSVPTEVFDYIEEVARSLLDEQQP</sequence>
<dbReference type="Proteomes" id="UP000659438">
    <property type="component" value="Unassembled WGS sequence"/>
</dbReference>
<dbReference type="InterPro" id="IPR040198">
    <property type="entry name" value="Fido_containing"/>
</dbReference>
<feature type="active site" evidence="1">
    <location>
        <position position="315"/>
    </location>
</feature>
<dbReference type="AlphaFoldDB" id="A0A923FSS2"/>
<organism evidence="4">
    <name type="scientific">Pseudomonas marvdashtae</name>
    <dbReference type="NCBI Taxonomy" id="2745500"/>
    <lineage>
        <taxon>Bacteria</taxon>
        <taxon>Pseudomonadati</taxon>
        <taxon>Pseudomonadota</taxon>
        <taxon>Gammaproteobacteria</taxon>
        <taxon>Pseudomonadales</taxon>
        <taxon>Pseudomonadaceae</taxon>
        <taxon>Pseudomonas</taxon>
    </lineage>
</organism>
<dbReference type="GO" id="GO:0005524">
    <property type="term" value="F:ATP binding"/>
    <property type="evidence" value="ECO:0007669"/>
    <property type="project" value="UniProtKB-KW"/>
</dbReference>
<evidence type="ECO:0000259" key="3">
    <source>
        <dbReference type="PROSITE" id="PS51459"/>
    </source>
</evidence>
<dbReference type="PANTHER" id="PTHR13504">
    <property type="entry name" value="FIDO DOMAIN-CONTAINING PROTEIN DDB_G0283145"/>
    <property type="match status" value="1"/>
</dbReference>